<dbReference type="PANTHER" id="PTHR20982">
    <property type="entry name" value="RIBOSOME RECYCLING FACTOR"/>
    <property type="match status" value="1"/>
</dbReference>
<dbReference type="HAMAP" id="MF_00040">
    <property type="entry name" value="RRF"/>
    <property type="match status" value="1"/>
</dbReference>
<proteinExistence type="inferred from homology"/>
<dbReference type="GO" id="GO:0043023">
    <property type="term" value="F:ribosomal large subunit binding"/>
    <property type="evidence" value="ECO:0007669"/>
    <property type="project" value="TreeGrafter"/>
</dbReference>
<dbReference type="Pfam" id="PF01765">
    <property type="entry name" value="RRF"/>
    <property type="match status" value="1"/>
</dbReference>
<dbReference type="CDD" id="cd00520">
    <property type="entry name" value="RRF"/>
    <property type="match status" value="1"/>
</dbReference>
<evidence type="ECO:0000256" key="4">
    <source>
        <dbReference type="ARBA" id="ARBA00022917"/>
    </source>
</evidence>
<dbReference type="AlphaFoldDB" id="A0A497XSL3"/>
<evidence type="ECO:0000256" key="5">
    <source>
        <dbReference type="ARBA" id="ARBA00025050"/>
    </source>
</evidence>
<name>A0A497XSL3_9AQUI</name>
<sequence length="184" mass="21167">MIQEIEGILKETEKDMKKSVEHFRGEVAGIRTGRASTALVEELKVDYYGSKVPLKQLGTISIPEHNQILIQVWDANAIPSVEKAIREELNLNPNTQGNTIRINLPPLTEERRKELAKMLHKLAEEARVAVRNIRRDAKELIEELEGISEDDKKRALERLQKLTDFHIEEINRILEAKEKEIMTV</sequence>
<feature type="coiled-coil region" evidence="7">
    <location>
        <begin position="123"/>
        <end position="150"/>
    </location>
</feature>
<evidence type="ECO:0000256" key="6">
    <source>
        <dbReference type="HAMAP-Rule" id="MF_00040"/>
    </source>
</evidence>
<gene>
    <name evidence="6" type="primary">frr</name>
    <name evidence="9" type="ORF">BCF55_0172</name>
</gene>
<dbReference type="InterPro" id="IPR036191">
    <property type="entry name" value="RRF_sf"/>
</dbReference>
<accession>A0A497XSL3</accession>
<comment type="function">
    <text evidence="5 6">Responsible for the release of ribosomes from messenger RNA at the termination of protein biosynthesis. May increase the efficiency of translation by recycling ribosomes from one round of translation to another.</text>
</comment>
<dbReference type="SUPFAM" id="SSF55194">
    <property type="entry name" value="Ribosome recycling factor, RRF"/>
    <property type="match status" value="1"/>
</dbReference>
<dbReference type="GO" id="GO:0005737">
    <property type="term" value="C:cytoplasm"/>
    <property type="evidence" value="ECO:0007669"/>
    <property type="project" value="UniProtKB-SubCell"/>
</dbReference>
<evidence type="ECO:0000256" key="2">
    <source>
        <dbReference type="ARBA" id="ARBA00005912"/>
    </source>
</evidence>
<comment type="caution">
    <text evidence="9">The sequence shown here is derived from an EMBL/GenBank/DDBJ whole genome shotgun (WGS) entry which is preliminary data.</text>
</comment>
<evidence type="ECO:0000256" key="3">
    <source>
        <dbReference type="ARBA" id="ARBA00022490"/>
    </source>
</evidence>
<evidence type="ECO:0000313" key="10">
    <source>
        <dbReference type="Proteomes" id="UP000267841"/>
    </source>
</evidence>
<dbReference type="Gene3D" id="3.30.1360.40">
    <property type="match status" value="1"/>
</dbReference>
<dbReference type="NCBIfam" id="TIGR00496">
    <property type="entry name" value="frr"/>
    <property type="match status" value="1"/>
</dbReference>
<evidence type="ECO:0000256" key="1">
    <source>
        <dbReference type="ARBA" id="ARBA00004496"/>
    </source>
</evidence>
<evidence type="ECO:0000256" key="7">
    <source>
        <dbReference type="SAM" id="Coils"/>
    </source>
</evidence>
<comment type="similarity">
    <text evidence="2 6">Belongs to the RRF family.</text>
</comment>
<evidence type="ECO:0000313" key="9">
    <source>
        <dbReference type="EMBL" id="RLJ69913.1"/>
    </source>
</evidence>
<dbReference type="OrthoDB" id="9804006at2"/>
<dbReference type="EMBL" id="RCCJ01000001">
    <property type="protein sequence ID" value="RLJ69913.1"/>
    <property type="molecule type" value="Genomic_DNA"/>
</dbReference>
<dbReference type="InterPro" id="IPR002661">
    <property type="entry name" value="Ribosome_recyc_fac"/>
</dbReference>
<protein>
    <recommendedName>
        <fullName evidence="6">Ribosome-recycling factor</fullName>
        <shortName evidence="6">RRF</shortName>
    </recommendedName>
    <alternativeName>
        <fullName evidence="6">Ribosome-releasing factor</fullName>
    </alternativeName>
</protein>
<comment type="subcellular location">
    <subcellularLocation>
        <location evidence="1 6">Cytoplasm</location>
    </subcellularLocation>
</comment>
<keyword evidence="10" id="KW-1185">Reference proteome</keyword>
<feature type="domain" description="Ribosome recycling factor" evidence="8">
    <location>
        <begin position="25"/>
        <end position="182"/>
    </location>
</feature>
<evidence type="ECO:0000259" key="8">
    <source>
        <dbReference type="Pfam" id="PF01765"/>
    </source>
</evidence>
<dbReference type="GO" id="GO:0006415">
    <property type="term" value="P:translational termination"/>
    <property type="evidence" value="ECO:0007669"/>
    <property type="project" value="UniProtKB-UniRule"/>
</dbReference>
<dbReference type="Proteomes" id="UP000267841">
    <property type="component" value="Unassembled WGS sequence"/>
</dbReference>
<dbReference type="FunFam" id="1.10.132.20:FF:000001">
    <property type="entry name" value="Ribosome-recycling factor"/>
    <property type="match status" value="1"/>
</dbReference>
<dbReference type="PANTHER" id="PTHR20982:SF3">
    <property type="entry name" value="MITOCHONDRIAL RIBOSOME RECYCLING FACTOR PSEUDO 1"/>
    <property type="match status" value="1"/>
</dbReference>
<keyword evidence="3 6" id="KW-0963">Cytoplasm</keyword>
<organism evidence="9 10">
    <name type="scientific">Hydrogenivirga caldilitoris</name>
    <dbReference type="NCBI Taxonomy" id="246264"/>
    <lineage>
        <taxon>Bacteria</taxon>
        <taxon>Pseudomonadati</taxon>
        <taxon>Aquificota</taxon>
        <taxon>Aquificia</taxon>
        <taxon>Aquificales</taxon>
        <taxon>Aquificaceae</taxon>
        <taxon>Hydrogenivirga</taxon>
    </lineage>
</organism>
<dbReference type="Gene3D" id="1.10.132.20">
    <property type="entry name" value="Ribosome-recycling factor"/>
    <property type="match status" value="1"/>
</dbReference>
<reference evidence="9 10" key="1">
    <citation type="submission" date="2018-10" db="EMBL/GenBank/DDBJ databases">
        <title>Genomic Encyclopedia of Archaeal and Bacterial Type Strains, Phase II (KMG-II): from individual species to whole genera.</title>
        <authorList>
            <person name="Goeker M."/>
        </authorList>
    </citation>
    <scope>NUCLEOTIDE SEQUENCE [LARGE SCALE GENOMIC DNA]</scope>
    <source>
        <strain evidence="9 10">DSM 16510</strain>
    </source>
</reference>
<dbReference type="RefSeq" id="WP_121008868.1">
    <property type="nucleotide sequence ID" value="NZ_RCCJ01000001.1"/>
</dbReference>
<keyword evidence="7" id="KW-0175">Coiled coil</keyword>
<dbReference type="InterPro" id="IPR023584">
    <property type="entry name" value="Ribosome_recyc_fac_dom"/>
</dbReference>
<keyword evidence="4 6" id="KW-0648">Protein biosynthesis</keyword>
<dbReference type="FunFam" id="3.30.1360.40:FF:000001">
    <property type="entry name" value="Ribosome-recycling factor"/>
    <property type="match status" value="1"/>
</dbReference>